<dbReference type="GO" id="GO:0004252">
    <property type="term" value="F:serine-type endopeptidase activity"/>
    <property type="evidence" value="ECO:0007669"/>
    <property type="project" value="UniProtKB-UniRule"/>
</dbReference>
<organism evidence="5 6">
    <name type="scientific">Colocasia esculenta</name>
    <name type="common">Wild taro</name>
    <name type="synonym">Arum esculentum</name>
    <dbReference type="NCBI Taxonomy" id="4460"/>
    <lineage>
        <taxon>Eukaryota</taxon>
        <taxon>Viridiplantae</taxon>
        <taxon>Streptophyta</taxon>
        <taxon>Embryophyta</taxon>
        <taxon>Tracheophyta</taxon>
        <taxon>Spermatophyta</taxon>
        <taxon>Magnoliopsida</taxon>
        <taxon>Liliopsida</taxon>
        <taxon>Araceae</taxon>
        <taxon>Aroideae</taxon>
        <taxon>Colocasieae</taxon>
        <taxon>Colocasia</taxon>
    </lineage>
</organism>
<dbReference type="GO" id="GO:0006508">
    <property type="term" value="P:proteolysis"/>
    <property type="evidence" value="ECO:0007669"/>
    <property type="project" value="UniProtKB-KW"/>
</dbReference>
<dbReference type="InterPro" id="IPR002470">
    <property type="entry name" value="Peptidase_S9A"/>
</dbReference>
<name>A0A843XCQ9_COLES</name>
<dbReference type="EMBL" id="NMUH01007407">
    <property type="protein sequence ID" value="MQM17204.1"/>
    <property type="molecule type" value="Genomic_DNA"/>
</dbReference>
<dbReference type="PRINTS" id="PR00862">
    <property type="entry name" value="PROLIGOPTASE"/>
</dbReference>
<dbReference type="PANTHER" id="PTHR11757">
    <property type="entry name" value="PROTEASE FAMILY S9A OLIGOPEPTIDASE"/>
    <property type="match status" value="1"/>
</dbReference>
<proteinExistence type="inferred from homology"/>
<comment type="caution">
    <text evidence="5">The sequence shown here is derived from an EMBL/GenBank/DDBJ whole genome shotgun (WGS) entry which is preliminary data.</text>
</comment>
<keyword evidence="6" id="KW-1185">Reference proteome</keyword>
<keyword evidence="3" id="KW-0378">Hydrolase</keyword>
<dbReference type="InterPro" id="IPR001375">
    <property type="entry name" value="Peptidase_S9_cat"/>
</dbReference>
<evidence type="ECO:0000313" key="5">
    <source>
        <dbReference type="EMBL" id="MQM17204.1"/>
    </source>
</evidence>
<evidence type="ECO:0000256" key="2">
    <source>
        <dbReference type="ARBA" id="ARBA00045448"/>
    </source>
</evidence>
<feature type="non-terminal residue" evidence="5">
    <location>
        <position position="182"/>
    </location>
</feature>
<dbReference type="PANTHER" id="PTHR11757:SF12">
    <property type="entry name" value="PROLYL ENDOPEPTIDASE"/>
    <property type="match status" value="1"/>
</dbReference>
<dbReference type="SUPFAM" id="SSF53474">
    <property type="entry name" value="alpha/beta-Hydrolases"/>
    <property type="match status" value="1"/>
</dbReference>
<sequence>MCNTMLDPTLPLTTLDYEEFGDPRIETEFGIIRSYSPYDNIPVGVCHPPMLIMASFNDSRVGVWEAAKWVARVRDNSCLTCSQMIILRTNMTGGHFLEGGRFKQCEDAAEEYAFLIKAVGMLDDEDQSEFKEARCKPVIMAMGLHLSKNLPHMSTKQSRKAGLQLVNMAKAFELRKSSLIRK</sequence>
<gene>
    <name evidence="5" type="ORF">Taro_050173</name>
</gene>
<dbReference type="GO" id="GO:0009507">
    <property type="term" value="C:chloroplast"/>
    <property type="evidence" value="ECO:0007669"/>
    <property type="project" value="TreeGrafter"/>
</dbReference>
<dbReference type="Gene3D" id="3.40.50.1820">
    <property type="entry name" value="alpha/beta hydrolase"/>
    <property type="match status" value="1"/>
</dbReference>
<dbReference type="Proteomes" id="UP000652761">
    <property type="component" value="Unassembled WGS sequence"/>
</dbReference>
<dbReference type="InterPro" id="IPR029058">
    <property type="entry name" value="AB_hydrolase_fold"/>
</dbReference>
<dbReference type="InterPro" id="IPR051543">
    <property type="entry name" value="Serine_Peptidase_S9A"/>
</dbReference>
<evidence type="ECO:0000313" key="6">
    <source>
        <dbReference type="Proteomes" id="UP000652761"/>
    </source>
</evidence>
<evidence type="ECO:0000259" key="4">
    <source>
        <dbReference type="Pfam" id="PF00326"/>
    </source>
</evidence>
<reference evidence="5" key="1">
    <citation type="submission" date="2017-07" db="EMBL/GenBank/DDBJ databases">
        <title>Taro Niue Genome Assembly and Annotation.</title>
        <authorList>
            <person name="Atibalentja N."/>
            <person name="Keating K."/>
            <person name="Fields C.J."/>
        </authorList>
    </citation>
    <scope>NUCLEOTIDE SEQUENCE</scope>
    <source>
        <strain evidence="5">Niue_2</strain>
        <tissue evidence="5">Leaf</tissue>
    </source>
</reference>
<evidence type="ECO:0000256" key="3">
    <source>
        <dbReference type="RuleBase" id="RU368024"/>
    </source>
</evidence>
<dbReference type="EC" id="3.4.21.-" evidence="3"/>
<protein>
    <recommendedName>
        <fullName evidence="3">Prolyl endopeptidase</fullName>
        <ecNumber evidence="3">3.4.21.-</ecNumber>
    </recommendedName>
</protein>
<comment type="similarity">
    <text evidence="1 3">Belongs to the peptidase S9A family.</text>
</comment>
<comment type="function">
    <text evidence="2">Serine peptidase whose precise substrate specificity remains unclear. Does not cleave peptides after a arginine or lysine residue. Regulates trans-Golgi network morphology and sorting by regulating the membrane binding of the AP-1 complex. May play a role in the regulation of synaptic vesicle exocytosis.</text>
</comment>
<evidence type="ECO:0000256" key="1">
    <source>
        <dbReference type="ARBA" id="ARBA00005228"/>
    </source>
</evidence>
<dbReference type="AlphaFoldDB" id="A0A843XCQ9"/>
<accession>A0A843XCQ9</accession>
<dbReference type="Pfam" id="PF00326">
    <property type="entry name" value="Peptidase_S9"/>
    <property type="match status" value="1"/>
</dbReference>
<feature type="domain" description="Peptidase S9 prolyl oligopeptidase catalytic" evidence="4">
    <location>
        <begin position="2"/>
        <end position="120"/>
    </location>
</feature>
<dbReference type="OrthoDB" id="248387at2759"/>
<keyword evidence="3" id="KW-0645">Protease</keyword>
<keyword evidence="3" id="KW-0720">Serine protease</keyword>